<evidence type="ECO:0000256" key="1">
    <source>
        <dbReference type="ARBA" id="ARBA00004651"/>
    </source>
</evidence>
<dbReference type="PANTHER" id="PTHR30086:SF20">
    <property type="entry name" value="ARGININE EXPORTER PROTEIN ARGO-RELATED"/>
    <property type="match status" value="1"/>
</dbReference>
<feature type="transmembrane region" description="Helical" evidence="6">
    <location>
        <begin position="180"/>
        <end position="202"/>
    </location>
</feature>
<dbReference type="GO" id="GO:0005886">
    <property type="term" value="C:plasma membrane"/>
    <property type="evidence" value="ECO:0007669"/>
    <property type="project" value="UniProtKB-SubCell"/>
</dbReference>
<feature type="transmembrane region" description="Helical" evidence="6">
    <location>
        <begin position="6"/>
        <end position="25"/>
    </location>
</feature>
<dbReference type="OrthoDB" id="3175972at2"/>
<keyword evidence="2" id="KW-1003">Cell membrane</keyword>
<evidence type="ECO:0000256" key="4">
    <source>
        <dbReference type="ARBA" id="ARBA00022989"/>
    </source>
</evidence>
<dbReference type="Pfam" id="PF01810">
    <property type="entry name" value="LysE"/>
    <property type="match status" value="1"/>
</dbReference>
<comment type="subcellular location">
    <subcellularLocation>
        <location evidence="1">Cell membrane</location>
        <topology evidence="1">Multi-pass membrane protein</topology>
    </subcellularLocation>
</comment>
<name>W5W5C2_9PSEU</name>
<reference evidence="7 8" key="1">
    <citation type="journal article" date="2014" name="BMC Genomics">
        <title>Complete genome sequence of producer of the glycopeptide antibiotic Aculeximycin Kutzneria albida DSM 43870T, a representative of minor genus of Pseudonocardiaceae.</title>
        <authorList>
            <person name="Rebets Y."/>
            <person name="Tokovenko B."/>
            <person name="Lushchyk I."/>
            <person name="Ruckert C."/>
            <person name="Zaburannyi N."/>
            <person name="Bechthold A."/>
            <person name="Kalinowski J."/>
            <person name="Luzhetskyy A."/>
        </authorList>
    </citation>
    <scope>NUCLEOTIDE SEQUENCE [LARGE SCALE GENOMIC DNA]</scope>
    <source>
        <strain evidence="7">DSM 43870</strain>
    </source>
</reference>
<evidence type="ECO:0000256" key="3">
    <source>
        <dbReference type="ARBA" id="ARBA00022692"/>
    </source>
</evidence>
<protein>
    <submittedName>
        <fullName evidence="7">Putative membrane protein</fullName>
    </submittedName>
</protein>
<dbReference type="EMBL" id="CP007155">
    <property type="protein sequence ID" value="AHH96097.1"/>
    <property type="molecule type" value="Genomic_DNA"/>
</dbReference>
<proteinExistence type="predicted"/>
<evidence type="ECO:0000313" key="7">
    <source>
        <dbReference type="EMBL" id="AHH96097.1"/>
    </source>
</evidence>
<dbReference type="Proteomes" id="UP000019225">
    <property type="component" value="Chromosome"/>
</dbReference>
<sequence>MISAGFLLSSLLVIITPGPDLLLITRMLLRDRRQGPALAAAAGMITAGALHAAIGLAGLALLLQTEPWLFTALRWVGAAVLFGWGVLTLRSALRTPADAPGASAPPQHGRAFWQGLACTGSNPKVGLFLVAFLPQFVPTGPGATSAVVLLAAVYLAMGLAWLVIWIQLAHWLSRYLVVPSVTRAAEVLLGLVFLGFGVRLLVSG</sequence>
<organism evidence="7 8">
    <name type="scientific">Kutzneria albida DSM 43870</name>
    <dbReference type="NCBI Taxonomy" id="1449976"/>
    <lineage>
        <taxon>Bacteria</taxon>
        <taxon>Bacillati</taxon>
        <taxon>Actinomycetota</taxon>
        <taxon>Actinomycetes</taxon>
        <taxon>Pseudonocardiales</taxon>
        <taxon>Pseudonocardiaceae</taxon>
        <taxon>Kutzneria</taxon>
    </lineage>
</organism>
<dbReference type="AlphaFoldDB" id="W5W5C2"/>
<evidence type="ECO:0000313" key="8">
    <source>
        <dbReference type="Proteomes" id="UP000019225"/>
    </source>
</evidence>
<dbReference type="HOGENOM" id="CLU_079569_3_0_11"/>
<keyword evidence="4 6" id="KW-1133">Transmembrane helix</keyword>
<gene>
    <name evidence="7" type="ORF">KALB_2729</name>
</gene>
<evidence type="ECO:0000256" key="5">
    <source>
        <dbReference type="ARBA" id="ARBA00023136"/>
    </source>
</evidence>
<feature type="transmembrane region" description="Helical" evidence="6">
    <location>
        <begin position="68"/>
        <end position="87"/>
    </location>
</feature>
<evidence type="ECO:0000256" key="2">
    <source>
        <dbReference type="ARBA" id="ARBA00022475"/>
    </source>
</evidence>
<dbReference type="InterPro" id="IPR001123">
    <property type="entry name" value="LeuE-type"/>
</dbReference>
<accession>W5W5C2</accession>
<feature type="transmembrane region" description="Helical" evidence="6">
    <location>
        <begin position="37"/>
        <end position="62"/>
    </location>
</feature>
<dbReference type="GO" id="GO:0015171">
    <property type="term" value="F:amino acid transmembrane transporter activity"/>
    <property type="evidence" value="ECO:0007669"/>
    <property type="project" value="TreeGrafter"/>
</dbReference>
<dbReference type="KEGG" id="kal:KALB_2729"/>
<evidence type="ECO:0000256" key="6">
    <source>
        <dbReference type="SAM" id="Phobius"/>
    </source>
</evidence>
<dbReference type="PANTHER" id="PTHR30086">
    <property type="entry name" value="ARGININE EXPORTER PROTEIN ARGO"/>
    <property type="match status" value="1"/>
</dbReference>
<dbReference type="STRING" id="1449976.KALB_2729"/>
<keyword evidence="8" id="KW-1185">Reference proteome</keyword>
<keyword evidence="3 6" id="KW-0812">Transmembrane</keyword>
<keyword evidence="5 6" id="KW-0472">Membrane</keyword>
<dbReference type="eggNOG" id="COG1280">
    <property type="taxonomic scope" value="Bacteria"/>
</dbReference>
<feature type="transmembrane region" description="Helical" evidence="6">
    <location>
        <begin position="146"/>
        <end position="168"/>
    </location>
</feature>
<dbReference type="RefSeq" id="WP_025356248.1">
    <property type="nucleotide sequence ID" value="NZ_CP007155.1"/>
</dbReference>